<evidence type="ECO:0000313" key="2">
    <source>
        <dbReference type="EMBL" id="AXY73082.1"/>
    </source>
</evidence>
<feature type="transmembrane region" description="Helical" evidence="1">
    <location>
        <begin position="267"/>
        <end position="288"/>
    </location>
</feature>
<sequence>MSHSGLRTDKHCLNCGTLVQERYCSHCGQENVEPKESLWHLIRHFFEDVTHYDSKFTRFFKYLITRPGYLTQEYLAGHRATNLNPIRAYIFISFVFFLVLFSGKKEEAPQETKEEELALVKQQMAEGLRNAARSHTPLNLYDSTKNAVMEDLARSLTAEDTPIKKEQTIAFGLSQNGIKFTLQDNRYQNVQEYDSVQSTLADTSQDKDKGIMKWIIRTNLRLKDDYGSRRNVMLEENFQHSVPKIMFVLLPLFALYVWLFFSRKKYYYTQHVIFSIHFHSFVFLLLLLMKLVKWIFPNEWFGLILDIITVLILFIYLAIALKNAYKQSFGLSLTKAIGVSLLYLVSLVAAVTLLALFTFLTA</sequence>
<keyword evidence="1" id="KW-0812">Transmembrane</keyword>
<dbReference type="AlphaFoldDB" id="A0A3B7MFH8"/>
<evidence type="ECO:0000313" key="3">
    <source>
        <dbReference type="Proteomes" id="UP000263900"/>
    </source>
</evidence>
<reference evidence="2 3" key="1">
    <citation type="submission" date="2018-09" db="EMBL/GenBank/DDBJ databases">
        <title>Genome sequencing of strain 6GH32-13.</title>
        <authorList>
            <person name="Weon H.-Y."/>
            <person name="Heo J."/>
            <person name="Kwon S.-W."/>
        </authorList>
    </citation>
    <scope>NUCLEOTIDE SEQUENCE [LARGE SCALE GENOMIC DNA]</scope>
    <source>
        <strain evidence="2 3">5GH32-13</strain>
    </source>
</reference>
<keyword evidence="3" id="KW-1185">Reference proteome</keyword>
<feature type="transmembrane region" description="Helical" evidence="1">
    <location>
        <begin position="86"/>
        <end position="103"/>
    </location>
</feature>
<organism evidence="2 3">
    <name type="scientific">Paraflavitalea soli</name>
    <dbReference type="NCBI Taxonomy" id="2315862"/>
    <lineage>
        <taxon>Bacteria</taxon>
        <taxon>Pseudomonadati</taxon>
        <taxon>Bacteroidota</taxon>
        <taxon>Chitinophagia</taxon>
        <taxon>Chitinophagales</taxon>
        <taxon>Chitinophagaceae</taxon>
        <taxon>Paraflavitalea</taxon>
    </lineage>
</organism>
<name>A0A3B7MFH8_9BACT</name>
<accession>A0A3B7MFH8</accession>
<feature type="transmembrane region" description="Helical" evidence="1">
    <location>
        <begin position="341"/>
        <end position="360"/>
    </location>
</feature>
<gene>
    <name evidence="2" type="ORF">D3H65_03450</name>
</gene>
<dbReference type="Proteomes" id="UP000263900">
    <property type="component" value="Chromosome"/>
</dbReference>
<dbReference type="EMBL" id="CP032157">
    <property type="protein sequence ID" value="AXY73082.1"/>
    <property type="molecule type" value="Genomic_DNA"/>
</dbReference>
<keyword evidence="1" id="KW-1133">Transmembrane helix</keyword>
<dbReference type="Pfam" id="PF12412">
    <property type="entry name" value="DUF3667"/>
    <property type="match status" value="1"/>
</dbReference>
<protein>
    <submittedName>
        <fullName evidence="2">DUF3667 domain-containing protein</fullName>
    </submittedName>
</protein>
<proteinExistence type="predicted"/>
<dbReference type="RefSeq" id="WP_119048920.1">
    <property type="nucleotide sequence ID" value="NZ_CP032157.1"/>
</dbReference>
<dbReference type="KEGG" id="pseg:D3H65_03450"/>
<feature type="transmembrane region" description="Helical" evidence="1">
    <location>
        <begin position="300"/>
        <end position="321"/>
    </location>
</feature>
<dbReference type="OrthoDB" id="675873at2"/>
<dbReference type="InterPro" id="IPR022134">
    <property type="entry name" value="DUF3667"/>
</dbReference>
<keyword evidence="1" id="KW-0472">Membrane</keyword>
<evidence type="ECO:0000256" key="1">
    <source>
        <dbReference type="SAM" id="Phobius"/>
    </source>
</evidence>
<feature type="transmembrane region" description="Helical" evidence="1">
    <location>
        <begin position="242"/>
        <end position="261"/>
    </location>
</feature>